<dbReference type="RefSeq" id="WP_029966321.1">
    <property type="nucleotide sequence ID" value="NZ_ATXV01000001.1"/>
</dbReference>
<organism evidence="1 2">
    <name type="scientific">Paraburkholderia graminis</name>
    <dbReference type="NCBI Taxonomy" id="60548"/>
    <lineage>
        <taxon>Bacteria</taxon>
        <taxon>Pseudomonadati</taxon>
        <taxon>Pseudomonadota</taxon>
        <taxon>Betaproteobacteria</taxon>
        <taxon>Burkholderiales</taxon>
        <taxon>Burkholderiaceae</taxon>
        <taxon>Paraburkholderia</taxon>
    </lineage>
</organism>
<evidence type="ECO:0000313" key="2">
    <source>
        <dbReference type="Proteomes" id="UP001245184"/>
    </source>
</evidence>
<accession>A0ABD5CKN9</accession>
<gene>
    <name evidence="1" type="ORF">QF025_004621</name>
</gene>
<proteinExistence type="predicted"/>
<protein>
    <submittedName>
        <fullName evidence="1">Uncharacterized protein</fullName>
    </submittedName>
</protein>
<reference evidence="1 2" key="1">
    <citation type="submission" date="2023-08" db="EMBL/GenBank/DDBJ databases">
        <title>Genome sequencing of plant associated microbes to promote plant fitness in Sorghum bicolor and Oryza sativa.</title>
        <authorList>
            <person name="Coleman-Derr D."/>
        </authorList>
    </citation>
    <scope>NUCLEOTIDE SEQUENCE [LARGE SCALE GENOMIC DNA]</scope>
    <source>
        <strain evidence="1 2">SLBN-33</strain>
    </source>
</reference>
<name>A0ABD5CKN9_9BURK</name>
<sequence length="80" mass="8954">MSYQNLDNEIAHLERVFGRISVNDAIPLSYWDSRLRMLANAPLVPAQQARLARLEATLAALREPEEAVCEAPGPRPKDAR</sequence>
<dbReference type="EMBL" id="JAVIZN010000002">
    <property type="protein sequence ID" value="MDR6205901.1"/>
    <property type="molecule type" value="Genomic_DNA"/>
</dbReference>
<dbReference type="Proteomes" id="UP001245184">
    <property type="component" value="Unassembled WGS sequence"/>
</dbReference>
<evidence type="ECO:0000313" key="1">
    <source>
        <dbReference type="EMBL" id="MDR6205901.1"/>
    </source>
</evidence>
<comment type="caution">
    <text evidence="1">The sequence shown here is derived from an EMBL/GenBank/DDBJ whole genome shotgun (WGS) entry which is preliminary data.</text>
</comment>
<dbReference type="AlphaFoldDB" id="A0ABD5CKN9"/>